<accession>A0A494RH74</accession>
<keyword evidence="1" id="KW-0812">Transmembrane</keyword>
<dbReference type="Gene3D" id="1.20.210.10">
    <property type="entry name" value="Cytochrome c oxidase-like, subunit I domain"/>
    <property type="match status" value="1"/>
</dbReference>
<keyword evidence="3" id="KW-1185">Reference proteome</keyword>
<proteinExistence type="predicted"/>
<dbReference type="Proteomes" id="UP000276984">
    <property type="component" value="Chromosome"/>
</dbReference>
<feature type="transmembrane region" description="Helical" evidence="1">
    <location>
        <begin position="71"/>
        <end position="88"/>
    </location>
</feature>
<dbReference type="EMBL" id="CP032707">
    <property type="protein sequence ID" value="AYG93860.1"/>
    <property type="molecule type" value="Genomic_DNA"/>
</dbReference>
<evidence type="ECO:0000313" key="2">
    <source>
        <dbReference type="EMBL" id="AYG93860.1"/>
    </source>
</evidence>
<feature type="transmembrane region" description="Helical" evidence="1">
    <location>
        <begin position="9"/>
        <end position="28"/>
    </location>
</feature>
<name>A0A494RH74_9CAUL</name>
<evidence type="ECO:0000313" key="3">
    <source>
        <dbReference type="Proteomes" id="UP000276984"/>
    </source>
</evidence>
<gene>
    <name evidence="2" type="ORF">D8I30_00685</name>
</gene>
<reference evidence="2 3" key="1">
    <citation type="submission" date="2018-10" db="EMBL/GenBank/DDBJ databases">
        <title>Complete genome sequence of Brevundimonas naejangsanensis BRV3.</title>
        <authorList>
            <person name="Berrios L."/>
            <person name="Ely B."/>
        </authorList>
    </citation>
    <scope>NUCLEOTIDE SEQUENCE [LARGE SCALE GENOMIC DNA]</scope>
    <source>
        <strain evidence="2 3">BRV3</strain>
    </source>
</reference>
<evidence type="ECO:0008006" key="4">
    <source>
        <dbReference type="Google" id="ProtNLM"/>
    </source>
</evidence>
<dbReference type="AlphaFoldDB" id="A0A494RH74"/>
<dbReference type="RefSeq" id="WP_121481020.1">
    <property type="nucleotide sequence ID" value="NZ_CP032707.1"/>
</dbReference>
<evidence type="ECO:0000256" key="1">
    <source>
        <dbReference type="SAM" id="Phobius"/>
    </source>
</evidence>
<organism evidence="2 3">
    <name type="scientific">Brevundimonas naejangsanensis</name>
    <dbReference type="NCBI Taxonomy" id="588932"/>
    <lineage>
        <taxon>Bacteria</taxon>
        <taxon>Pseudomonadati</taxon>
        <taxon>Pseudomonadota</taxon>
        <taxon>Alphaproteobacteria</taxon>
        <taxon>Caulobacterales</taxon>
        <taxon>Caulobacteraceae</taxon>
        <taxon>Brevundimonas</taxon>
    </lineage>
</organism>
<dbReference type="InterPro" id="IPR036927">
    <property type="entry name" value="Cyt_c_oxase-like_su1_sf"/>
</dbReference>
<dbReference type="SUPFAM" id="SSF81442">
    <property type="entry name" value="Cytochrome c oxidase subunit I-like"/>
    <property type="match status" value="1"/>
</dbReference>
<keyword evidence="1" id="KW-1133">Transmembrane helix</keyword>
<dbReference type="OrthoDB" id="9808748at2"/>
<feature type="transmembrane region" description="Helical" evidence="1">
    <location>
        <begin position="40"/>
        <end position="59"/>
    </location>
</feature>
<sequence length="134" mass="14525">MDQQLSNRFLRLAVAFALIGMVLGYWMGSSRDFTASPVHAHINLLGWVSMALYGLFYRILPQAARGRLPQVHFWTALIGLLIFMPALTAELIGGPAWASFAHIGLIAGPTLTLLSMAVFALIVFRATGPRAATA</sequence>
<protein>
    <recommendedName>
        <fullName evidence="4">Cytochrome-c oxidase</fullName>
    </recommendedName>
</protein>
<keyword evidence="1" id="KW-0472">Membrane</keyword>
<feature type="transmembrane region" description="Helical" evidence="1">
    <location>
        <begin position="100"/>
        <end position="124"/>
    </location>
</feature>